<evidence type="ECO:0000259" key="4">
    <source>
        <dbReference type="PROSITE" id="PS01124"/>
    </source>
</evidence>
<feature type="domain" description="HTH araC/xylS-type" evidence="4">
    <location>
        <begin position="203"/>
        <end position="304"/>
    </location>
</feature>
<dbReference type="SMART" id="SM00342">
    <property type="entry name" value="HTH_ARAC"/>
    <property type="match status" value="1"/>
</dbReference>
<name>A0A0E9N6H3_9BACT</name>
<dbReference type="InterPro" id="IPR018060">
    <property type="entry name" value="HTH_AraC"/>
</dbReference>
<dbReference type="Gene3D" id="1.10.10.60">
    <property type="entry name" value="Homeodomain-like"/>
    <property type="match status" value="1"/>
</dbReference>
<dbReference type="STRING" id="1220578.FPE01S_05_01090"/>
<evidence type="ECO:0000256" key="1">
    <source>
        <dbReference type="ARBA" id="ARBA00023015"/>
    </source>
</evidence>
<dbReference type="EMBL" id="BBWV01000005">
    <property type="protein sequence ID" value="GAO45414.1"/>
    <property type="molecule type" value="Genomic_DNA"/>
</dbReference>
<organism evidence="5 6">
    <name type="scientific">Flavihumibacter petaseus NBRC 106054</name>
    <dbReference type="NCBI Taxonomy" id="1220578"/>
    <lineage>
        <taxon>Bacteria</taxon>
        <taxon>Pseudomonadati</taxon>
        <taxon>Bacteroidota</taxon>
        <taxon>Chitinophagia</taxon>
        <taxon>Chitinophagales</taxon>
        <taxon>Chitinophagaceae</taxon>
        <taxon>Flavihumibacter</taxon>
    </lineage>
</organism>
<evidence type="ECO:0000256" key="3">
    <source>
        <dbReference type="ARBA" id="ARBA00023163"/>
    </source>
</evidence>
<comment type="caution">
    <text evidence="5">The sequence shown here is derived from an EMBL/GenBank/DDBJ whole genome shotgun (WGS) entry which is preliminary data.</text>
</comment>
<gene>
    <name evidence="5" type="ORF">FPE01S_05_01090</name>
</gene>
<protein>
    <submittedName>
        <fullName evidence="5">Putative AraC family transcriptional regulator</fullName>
    </submittedName>
</protein>
<dbReference type="GO" id="GO:0003700">
    <property type="term" value="F:DNA-binding transcription factor activity"/>
    <property type="evidence" value="ECO:0007669"/>
    <property type="project" value="InterPro"/>
</dbReference>
<dbReference type="GO" id="GO:0043565">
    <property type="term" value="F:sequence-specific DNA binding"/>
    <property type="evidence" value="ECO:0007669"/>
    <property type="project" value="InterPro"/>
</dbReference>
<sequence>MKKEEDQLLRLDSLSYAHRLFGLPQPRHPLISVINGAHTPIPEQKLPGQHVLAYYKISYKPKLAGRLKYGQGYYDFDEGGLLFAAPGQIIGGNGQDGTVCSQYTLLIHPDLFLGYPLAKKIKQYGFFSYSTHETLHLSEEEKNTILAIFSFLETELNGRIDEFSQDVMISQIDLLLSYATRFHRRQFLTRKAASTGILQQLEETLDAYFNDDISLNKGIPTVAWLAEQLNLSPNYLSDMLRTLTGQSAQQHIHDRLIGKAKEKLSTTSLSVAEIAYELGFEHPQSFSKLFKARTNFSPLEFRKSFSGN</sequence>
<dbReference type="PROSITE" id="PS01124">
    <property type="entry name" value="HTH_ARAC_FAMILY_2"/>
    <property type="match status" value="1"/>
</dbReference>
<evidence type="ECO:0000313" key="5">
    <source>
        <dbReference type="EMBL" id="GAO45414.1"/>
    </source>
</evidence>
<dbReference type="PANTHER" id="PTHR43280">
    <property type="entry name" value="ARAC-FAMILY TRANSCRIPTIONAL REGULATOR"/>
    <property type="match status" value="1"/>
</dbReference>
<reference evidence="5 6" key="1">
    <citation type="submission" date="2015-04" db="EMBL/GenBank/DDBJ databases">
        <title>Whole genome shotgun sequence of Flavihumibacter petaseus NBRC 106054.</title>
        <authorList>
            <person name="Miyazawa S."/>
            <person name="Hosoyama A."/>
            <person name="Hashimoto M."/>
            <person name="Noguchi M."/>
            <person name="Tsuchikane K."/>
            <person name="Ohji S."/>
            <person name="Yamazoe A."/>
            <person name="Ichikawa N."/>
            <person name="Kimura A."/>
            <person name="Fujita N."/>
        </authorList>
    </citation>
    <scope>NUCLEOTIDE SEQUENCE [LARGE SCALE GENOMIC DNA]</scope>
    <source>
        <strain evidence="5 6">NBRC 106054</strain>
    </source>
</reference>
<dbReference type="Proteomes" id="UP000033121">
    <property type="component" value="Unassembled WGS sequence"/>
</dbReference>
<accession>A0A0E9N6H3</accession>
<dbReference type="OrthoDB" id="644686at2"/>
<evidence type="ECO:0000256" key="2">
    <source>
        <dbReference type="ARBA" id="ARBA00023125"/>
    </source>
</evidence>
<dbReference type="RefSeq" id="WP_046371427.1">
    <property type="nucleotide sequence ID" value="NZ_BBWV01000005.1"/>
</dbReference>
<dbReference type="InterPro" id="IPR009057">
    <property type="entry name" value="Homeodomain-like_sf"/>
</dbReference>
<proteinExistence type="predicted"/>
<keyword evidence="1" id="KW-0805">Transcription regulation</keyword>
<dbReference type="PANTHER" id="PTHR43280:SF32">
    <property type="entry name" value="TRANSCRIPTIONAL REGULATORY PROTEIN"/>
    <property type="match status" value="1"/>
</dbReference>
<keyword evidence="6" id="KW-1185">Reference proteome</keyword>
<dbReference type="AlphaFoldDB" id="A0A0E9N6H3"/>
<dbReference type="Pfam" id="PF12833">
    <property type="entry name" value="HTH_18"/>
    <property type="match status" value="1"/>
</dbReference>
<keyword evidence="2" id="KW-0238">DNA-binding</keyword>
<keyword evidence="3" id="KW-0804">Transcription</keyword>
<dbReference type="SUPFAM" id="SSF46689">
    <property type="entry name" value="Homeodomain-like"/>
    <property type="match status" value="1"/>
</dbReference>
<evidence type="ECO:0000313" key="6">
    <source>
        <dbReference type="Proteomes" id="UP000033121"/>
    </source>
</evidence>